<reference evidence="6 7" key="1">
    <citation type="journal article" date="2017" name="Nat. Commun.">
        <title>Genome assembly with in vitro proximity ligation data and whole-genome triplication in lettuce.</title>
        <authorList>
            <person name="Reyes-Chin-Wo S."/>
            <person name="Wang Z."/>
            <person name="Yang X."/>
            <person name="Kozik A."/>
            <person name="Arikit S."/>
            <person name="Song C."/>
            <person name="Xia L."/>
            <person name="Froenicke L."/>
            <person name="Lavelle D.O."/>
            <person name="Truco M.J."/>
            <person name="Xia R."/>
            <person name="Zhu S."/>
            <person name="Xu C."/>
            <person name="Xu H."/>
            <person name="Xu X."/>
            <person name="Cox K."/>
            <person name="Korf I."/>
            <person name="Meyers B.C."/>
            <person name="Michelmore R.W."/>
        </authorList>
    </citation>
    <scope>NUCLEOTIDE SEQUENCE [LARGE SCALE GENOMIC DNA]</scope>
    <source>
        <strain evidence="7">cv. Salinas</strain>
        <tissue evidence="6">Seedlings</tissue>
    </source>
</reference>
<keyword evidence="2" id="KW-0808">Transferase</keyword>
<name>A0A9R1VWH1_LACSA</name>
<evidence type="ECO:0000313" key="6">
    <source>
        <dbReference type="EMBL" id="KAJ0215212.1"/>
    </source>
</evidence>
<dbReference type="GO" id="GO:0008270">
    <property type="term" value="F:zinc ion binding"/>
    <property type="evidence" value="ECO:0007669"/>
    <property type="project" value="InterPro"/>
</dbReference>
<dbReference type="GO" id="GO:0003676">
    <property type="term" value="F:nucleic acid binding"/>
    <property type="evidence" value="ECO:0007669"/>
    <property type="project" value="InterPro"/>
</dbReference>
<dbReference type="AlphaFoldDB" id="A0A9R1VWH1"/>
<dbReference type="Gene3D" id="3.30.559.10">
    <property type="entry name" value="Chloramphenicol acetyltransferase-like domain"/>
    <property type="match status" value="2"/>
</dbReference>
<dbReference type="Gene3D" id="3.30.160.60">
    <property type="entry name" value="Classic Zinc Finger"/>
    <property type="match status" value="1"/>
</dbReference>
<feature type="domain" description="C2H2-type" evidence="4">
    <location>
        <begin position="86"/>
        <end position="110"/>
    </location>
</feature>
<comment type="caution">
    <text evidence="6">The sequence shown here is derived from an EMBL/GenBank/DDBJ whole genome shotgun (WGS) entry which is preliminary data.</text>
</comment>
<organism evidence="6 7">
    <name type="scientific">Lactuca sativa</name>
    <name type="common">Garden lettuce</name>
    <dbReference type="NCBI Taxonomy" id="4236"/>
    <lineage>
        <taxon>Eukaryota</taxon>
        <taxon>Viridiplantae</taxon>
        <taxon>Streptophyta</taxon>
        <taxon>Embryophyta</taxon>
        <taxon>Tracheophyta</taxon>
        <taxon>Spermatophyta</taxon>
        <taxon>Magnoliopsida</taxon>
        <taxon>eudicotyledons</taxon>
        <taxon>Gunneridae</taxon>
        <taxon>Pentapetalae</taxon>
        <taxon>asterids</taxon>
        <taxon>campanulids</taxon>
        <taxon>Asterales</taxon>
        <taxon>Asteraceae</taxon>
        <taxon>Cichorioideae</taxon>
        <taxon>Cichorieae</taxon>
        <taxon>Lactucinae</taxon>
        <taxon>Lactuca</taxon>
    </lineage>
</organism>
<dbReference type="EMBL" id="NBSK02000003">
    <property type="protein sequence ID" value="KAJ0215212.1"/>
    <property type="molecule type" value="Genomic_DNA"/>
</dbReference>
<evidence type="ECO:0000256" key="3">
    <source>
        <dbReference type="ARBA" id="ARBA00023315"/>
    </source>
</evidence>
<dbReference type="InterPro" id="IPR013087">
    <property type="entry name" value="Znf_C2H2_type"/>
</dbReference>
<keyword evidence="3" id="KW-0012">Acyltransferase</keyword>
<dbReference type="PANTHER" id="PTHR31623">
    <property type="entry name" value="F21J9.9"/>
    <property type="match status" value="1"/>
</dbReference>
<protein>
    <recommendedName>
        <fullName evidence="8">C2H2-type domain-containing protein</fullName>
    </recommendedName>
</protein>
<dbReference type="SMART" id="SM00451">
    <property type="entry name" value="ZnF_U1"/>
    <property type="match status" value="2"/>
</dbReference>
<feature type="domain" description="U1-type" evidence="5">
    <location>
        <begin position="125"/>
        <end position="159"/>
    </location>
</feature>
<feature type="domain" description="U1-type" evidence="5">
    <location>
        <begin position="83"/>
        <end position="117"/>
    </location>
</feature>
<dbReference type="Proteomes" id="UP000235145">
    <property type="component" value="Unassembled WGS sequence"/>
</dbReference>
<proteinExistence type="inferred from homology"/>
<dbReference type="PANTHER" id="PTHR31623:SF92">
    <property type="entry name" value="VINORINE SYNTHASE"/>
    <property type="match status" value="1"/>
</dbReference>
<dbReference type="SUPFAM" id="SSF57667">
    <property type="entry name" value="beta-beta-alpha zinc fingers"/>
    <property type="match status" value="2"/>
</dbReference>
<comment type="similarity">
    <text evidence="1">Belongs to the plant acyltransferase family.</text>
</comment>
<dbReference type="SMART" id="SM00355">
    <property type="entry name" value="ZnF_C2H2"/>
    <property type="match status" value="2"/>
</dbReference>
<evidence type="ECO:0000256" key="1">
    <source>
        <dbReference type="ARBA" id="ARBA00009861"/>
    </source>
</evidence>
<evidence type="ECO:0000313" key="7">
    <source>
        <dbReference type="Proteomes" id="UP000235145"/>
    </source>
</evidence>
<evidence type="ECO:0000259" key="4">
    <source>
        <dbReference type="SMART" id="SM00355"/>
    </source>
</evidence>
<evidence type="ECO:0008006" key="8">
    <source>
        <dbReference type="Google" id="ProtNLM"/>
    </source>
</evidence>
<keyword evidence="7" id="KW-1185">Reference proteome</keyword>
<accession>A0A9R1VWH1</accession>
<dbReference type="InterPro" id="IPR023213">
    <property type="entry name" value="CAT-like_dom_sf"/>
</dbReference>
<evidence type="ECO:0000259" key="5">
    <source>
        <dbReference type="SMART" id="SM00451"/>
    </source>
</evidence>
<gene>
    <name evidence="6" type="ORF">LSAT_V11C300122600</name>
</gene>
<dbReference type="InterPro" id="IPR003604">
    <property type="entry name" value="Matrin/U1-like-C_Znf_C2H2"/>
</dbReference>
<dbReference type="Pfam" id="PF12874">
    <property type="entry name" value="zf-met"/>
    <property type="match status" value="1"/>
</dbReference>
<dbReference type="GO" id="GO:0016746">
    <property type="term" value="F:acyltransferase activity"/>
    <property type="evidence" value="ECO:0007669"/>
    <property type="project" value="UniProtKB-KW"/>
</dbReference>
<dbReference type="InterPro" id="IPR036236">
    <property type="entry name" value="Znf_C2H2_sf"/>
</dbReference>
<feature type="domain" description="C2H2-type" evidence="4">
    <location>
        <begin position="128"/>
        <end position="152"/>
    </location>
</feature>
<dbReference type="Pfam" id="PF02458">
    <property type="entry name" value="Transferase"/>
    <property type="match status" value="1"/>
</dbReference>
<sequence length="593" mass="66021">MDDEMVTLHNVMPVDLALKREMEYRHKMEALKNQQLNNLNPLLPSQSHVTSNPFPPSQVHPTSQTILKRKEPSTSGIKPKKPTIGLVCKICQITLCTVTQVKDHANSGRHKYNIQQLQKRGENVATPFLCEICHASCSSGIVMAAHLRGTKHAAVLKEVEKAKRARPKEGFAPRSSKDLEGLGNFTQSYLKKPLNHLPQHLYTSKLITFLYLIEVLLAFVFFYPNYKKDDTNILKQSLSKCLAQYYPLAGRIPSPPEPYINCNDEGVEFLEAFNDSPLDDFIHKNVQDEFIDQLFPYGLTCTPQASSPLLLKVQLNHFSGGGAAVALSMSHKFADGATIANFVNHWATVARCGSPINPCFISSSKTDNTKMSDFNVNDLDKGNYVTRRFVFPNSKLQELKTKVIAMGTAPINPTRVEVVTSLLFKHAVSAATTSSGSLKPSNLTITVNMRNKFVENYPETAAGNLSMYGVAKMGDSGKIKLGEVIARIRKAKMELEGIKDEQELVQKFANAISNLQGDLYYITSVCRVPFYQVDFGWGKPVEVIIRFPNVGKNVIVLMDTASGDGIMANVQLPEEEMVILQKDKEFLTYVKDV</sequence>
<evidence type="ECO:0000256" key="2">
    <source>
        <dbReference type="ARBA" id="ARBA00022679"/>
    </source>
</evidence>
<dbReference type="Gramene" id="rna-gnl|WGS:NBSK|LSAT_3X51680_mrna">
    <property type="protein sequence ID" value="cds-PLY75830.1"/>
    <property type="gene ID" value="gene-LSAT_3X51680"/>
</dbReference>